<sequence>MCRRMCLPYMLNIRIWKFVNLLIPILLGICSIAALPSLVFLEKDGFPVEFGFFPLTYLNAIGRITAEILTPFDLTFASSGEELELFPFIFNAYFYSISILFLSFLISLTAAFLLSIMYILASSHVRKIARGILMVFESIPDVIFILALQYAVISFFKSTGIKMLQIYGLEDKVYLFPILCLCFVPIALMIRSLIIILEEEQEKLYVQFAKAKGVSNLRILFTHVLRNVFISLHHHISSIYWFMLSSLAAVEYLFQMNGITGFLFGYKEQEVIAIGILLILIPFGFLKWIFEKWFSLLLRGTQYE</sequence>
<evidence type="ECO:0000259" key="8">
    <source>
        <dbReference type="PROSITE" id="PS50928"/>
    </source>
</evidence>
<keyword evidence="4 7" id="KW-0812">Transmembrane</keyword>
<feature type="transmembrane region" description="Helical" evidence="7">
    <location>
        <begin position="239"/>
        <end position="264"/>
    </location>
</feature>
<evidence type="ECO:0000313" key="10">
    <source>
        <dbReference type="Proteomes" id="UP000441585"/>
    </source>
</evidence>
<feature type="transmembrane region" description="Helical" evidence="7">
    <location>
        <begin position="271"/>
        <end position="290"/>
    </location>
</feature>
<dbReference type="Pfam" id="PF00528">
    <property type="entry name" value="BPD_transp_1"/>
    <property type="match status" value="1"/>
</dbReference>
<dbReference type="InterPro" id="IPR000515">
    <property type="entry name" value="MetI-like"/>
</dbReference>
<comment type="caution">
    <text evidence="9">The sequence shown here is derived from an EMBL/GenBank/DDBJ whole genome shotgun (WGS) entry which is preliminary data.</text>
</comment>
<dbReference type="Gene3D" id="1.10.3720.10">
    <property type="entry name" value="MetI-like"/>
    <property type="match status" value="1"/>
</dbReference>
<evidence type="ECO:0000256" key="6">
    <source>
        <dbReference type="ARBA" id="ARBA00023136"/>
    </source>
</evidence>
<keyword evidence="10" id="KW-1185">Reference proteome</keyword>
<feature type="transmembrane region" description="Helical" evidence="7">
    <location>
        <begin position="173"/>
        <end position="197"/>
    </location>
</feature>
<evidence type="ECO:0000256" key="2">
    <source>
        <dbReference type="ARBA" id="ARBA00022448"/>
    </source>
</evidence>
<protein>
    <submittedName>
        <fullName evidence="9">ABC transporter permease subunit</fullName>
    </submittedName>
</protein>
<evidence type="ECO:0000256" key="4">
    <source>
        <dbReference type="ARBA" id="ARBA00022692"/>
    </source>
</evidence>
<gene>
    <name evidence="9" type="ORF">GJU41_08050</name>
</gene>
<dbReference type="GO" id="GO:0005886">
    <property type="term" value="C:plasma membrane"/>
    <property type="evidence" value="ECO:0007669"/>
    <property type="project" value="UniProtKB-SubCell"/>
</dbReference>
<dbReference type="EMBL" id="WKKF01000001">
    <property type="protein sequence ID" value="MRX53923.1"/>
    <property type="molecule type" value="Genomic_DNA"/>
</dbReference>
<feature type="transmembrane region" description="Helical" evidence="7">
    <location>
        <begin position="132"/>
        <end position="153"/>
    </location>
</feature>
<feature type="transmembrane region" description="Helical" evidence="7">
    <location>
        <begin position="93"/>
        <end position="120"/>
    </location>
</feature>
<dbReference type="CDD" id="cd06261">
    <property type="entry name" value="TM_PBP2"/>
    <property type="match status" value="1"/>
</dbReference>
<dbReference type="PANTHER" id="PTHR30465">
    <property type="entry name" value="INNER MEMBRANE ABC TRANSPORTER"/>
    <property type="match status" value="1"/>
</dbReference>
<organism evidence="9 10">
    <name type="scientific">Metabacillus idriensis</name>
    <dbReference type="NCBI Taxonomy" id="324768"/>
    <lineage>
        <taxon>Bacteria</taxon>
        <taxon>Bacillati</taxon>
        <taxon>Bacillota</taxon>
        <taxon>Bacilli</taxon>
        <taxon>Bacillales</taxon>
        <taxon>Bacillaceae</taxon>
        <taxon>Metabacillus</taxon>
    </lineage>
</organism>
<comment type="subcellular location">
    <subcellularLocation>
        <location evidence="1 7">Cell membrane</location>
        <topology evidence="1 7">Multi-pass membrane protein</topology>
    </subcellularLocation>
</comment>
<dbReference type="Proteomes" id="UP000441585">
    <property type="component" value="Unassembled WGS sequence"/>
</dbReference>
<accession>A0A6I2MDS2</accession>
<dbReference type="AlphaFoldDB" id="A0A6I2MDS2"/>
<dbReference type="PROSITE" id="PS50928">
    <property type="entry name" value="ABC_TM1"/>
    <property type="match status" value="1"/>
</dbReference>
<keyword evidence="2 7" id="KW-0813">Transport</keyword>
<proteinExistence type="inferred from homology"/>
<evidence type="ECO:0000313" key="9">
    <source>
        <dbReference type="EMBL" id="MRX53923.1"/>
    </source>
</evidence>
<feature type="transmembrane region" description="Helical" evidence="7">
    <location>
        <begin position="21"/>
        <end position="41"/>
    </location>
</feature>
<evidence type="ECO:0000256" key="3">
    <source>
        <dbReference type="ARBA" id="ARBA00022475"/>
    </source>
</evidence>
<keyword evidence="5 7" id="KW-1133">Transmembrane helix</keyword>
<feature type="domain" description="ABC transmembrane type-1" evidence="8">
    <location>
        <begin position="89"/>
        <end position="290"/>
    </location>
</feature>
<keyword evidence="6 7" id="KW-0472">Membrane</keyword>
<keyword evidence="3" id="KW-1003">Cell membrane</keyword>
<dbReference type="GO" id="GO:0055085">
    <property type="term" value="P:transmembrane transport"/>
    <property type="evidence" value="ECO:0007669"/>
    <property type="project" value="InterPro"/>
</dbReference>
<dbReference type="SUPFAM" id="SSF161098">
    <property type="entry name" value="MetI-like"/>
    <property type="match status" value="1"/>
</dbReference>
<reference evidence="9 10" key="1">
    <citation type="submission" date="2019-11" db="EMBL/GenBank/DDBJ databases">
        <title>Bacillus idriensis genome.</title>
        <authorList>
            <person name="Konopka E.N."/>
            <person name="Newman J.D."/>
        </authorList>
    </citation>
    <scope>NUCLEOTIDE SEQUENCE [LARGE SCALE GENOMIC DNA]</scope>
    <source>
        <strain evidence="9 10">DSM 19097</strain>
    </source>
</reference>
<evidence type="ECO:0000256" key="1">
    <source>
        <dbReference type="ARBA" id="ARBA00004651"/>
    </source>
</evidence>
<dbReference type="InterPro" id="IPR035906">
    <property type="entry name" value="MetI-like_sf"/>
</dbReference>
<dbReference type="PANTHER" id="PTHR30465:SF44">
    <property type="entry name" value="ABC-TYPE DIPEPTIDE_OLIGOPEPTIDE TRANSPORT SYSTEM, PERMEASE COMPONENT"/>
    <property type="match status" value="1"/>
</dbReference>
<evidence type="ECO:0000256" key="5">
    <source>
        <dbReference type="ARBA" id="ARBA00022989"/>
    </source>
</evidence>
<evidence type="ECO:0000256" key="7">
    <source>
        <dbReference type="RuleBase" id="RU363032"/>
    </source>
</evidence>
<name>A0A6I2MDS2_9BACI</name>
<comment type="similarity">
    <text evidence="7">Belongs to the binding-protein-dependent transport system permease family.</text>
</comment>